<accession>A0A495XHM8</accession>
<keyword evidence="3" id="KW-1185">Reference proteome</keyword>
<gene>
    <name evidence="2" type="ORF">DFJ66_6894</name>
</gene>
<reference evidence="2 3" key="1">
    <citation type="submission" date="2018-10" db="EMBL/GenBank/DDBJ databases">
        <title>Sequencing the genomes of 1000 actinobacteria strains.</title>
        <authorList>
            <person name="Klenk H.-P."/>
        </authorList>
    </citation>
    <scope>NUCLEOTIDE SEQUENCE [LARGE SCALE GENOMIC DNA]</scope>
    <source>
        <strain evidence="2 3">DSM 43911</strain>
    </source>
</reference>
<dbReference type="Pfam" id="PF04993">
    <property type="entry name" value="TfoX_N"/>
    <property type="match status" value="1"/>
</dbReference>
<dbReference type="EMBL" id="RBXR01000001">
    <property type="protein sequence ID" value="RKT73557.1"/>
    <property type="molecule type" value="Genomic_DNA"/>
</dbReference>
<proteinExistence type="predicted"/>
<dbReference type="OrthoDB" id="214902at2"/>
<protein>
    <submittedName>
        <fullName evidence="2">TfoX/Sxy family transcriptional regulator of competence genes</fullName>
    </submittedName>
</protein>
<dbReference type="InterPro" id="IPR007076">
    <property type="entry name" value="TfoX_N"/>
</dbReference>
<dbReference type="AlphaFoldDB" id="A0A495XHM8"/>
<feature type="domain" description="TfoX N-terminal" evidence="1">
    <location>
        <begin position="15"/>
        <end position="101"/>
    </location>
</feature>
<dbReference type="RefSeq" id="WP_121227417.1">
    <property type="nucleotide sequence ID" value="NZ_JBIUBA010000054.1"/>
</dbReference>
<dbReference type="SUPFAM" id="SSF159894">
    <property type="entry name" value="YgaC/TfoX-N like"/>
    <property type="match status" value="1"/>
</dbReference>
<name>A0A495XHM8_9PSEU</name>
<evidence type="ECO:0000313" key="2">
    <source>
        <dbReference type="EMBL" id="RKT73557.1"/>
    </source>
</evidence>
<evidence type="ECO:0000313" key="3">
    <source>
        <dbReference type="Proteomes" id="UP000272729"/>
    </source>
</evidence>
<dbReference type="Gene3D" id="3.30.1460.30">
    <property type="entry name" value="YgaC/TfoX-N like chaperone"/>
    <property type="match status" value="1"/>
</dbReference>
<dbReference type="Proteomes" id="UP000272729">
    <property type="component" value="Unassembled WGS sequence"/>
</dbReference>
<organism evidence="2 3">
    <name type="scientific">Saccharothrix variisporea</name>
    <dbReference type="NCBI Taxonomy" id="543527"/>
    <lineage>
        <taxon>Bacteria</taxon>
        <taxon>Bacillati</taxon>
        <taxon>Actinomycetota</taxon>
        <taxon>Actinomycetes</taxon>
        <taxon>Pseudonocardiales</taxon>
        <taxon>Pseudonocardiaceae</taxon>
        <taxon>Saccharothrix</taxon>
    </lineage>
</organism>
<comment type="caution">
    <text evidence="2">The sequence shown here is derived from an EMBL/GenBank/DDBJ whole genome shotgun (WGS) entry which is preliminary data.</text>
</comment>
<evidence type="ECO:0000259" key="1">
    <source>
        <dbReference type="Pfam" id="PF04993"/>
    </source>
</evidence>
<sequence>MAYDETLAERVREEVEGLPGISAKRMFGGIAFLLNGNMLVGVHGDDLIARVGPEAGEACLALPGARPFDITGKPMRGWLLVDGAVLDEDSGLSDWIGRAREFVEGLPPK</sequence>